<proteinExistence type="predicted"/>
<organism evidence="1 2">
    <name type="scientific">Salmonella enterica subsp. enterica serovar Bovismorbificans</name>
    <dbReference type="NCBI Taxonomy" id="58097"/>
    <lineage>
        <taxon>Bacteria</taxon>
        <taxon>Pseudomonadati</taxon>
        <taxon>Pseudomonadota</taxon>
        <taxon>Gammaproteobacteria</taxon>
        <taxon>Enterobacterales</taxon>
        <taxon>Enterobacteriaceae</taxon>
        <taxon>Salmonella</taxon>
    </lineage>
</organism>
<reference evidence="1 2" key="1">
    <citation type="submission" date="2015-03" db="EMBL/GenBank/DDBJ databases">
        <authorList>
            <consortium name="Pathogen Informatics"/>
        </authorList>
    </citation>
    <scope>NUCLEOTIDE SEQUENCE [LARGE SCALE GENOMIC DNA]</scope>
    <source>
        <strain evidence="1 2">3476</strain>
    </source>
</reference>
<name>A0A655EKQ1_SALET</name>
<keyword evidence="1" id="KW-0449">Lipoprotein</keyword>
<dbReference type="EMBL" id="CQPC01000115">
    <property type="protein sequence ID" value="CNV25894.1"/>
    <property type="molecule type" value="Genomic_DNA"/>
</dbReference>
<sequence length="65" mass="6916">MINIPELVFDDEPLSTDVTGAGGFDELVQPASHSETSDSAAMRLTVNFGLPALIYPPGKNLVNNQ</sequence>
<dbReference type="AlphaFoldDB" id="A0A655EKQ1"/>
<accession>A0A655EKQ1</accession>
<protein>
    <submittedName>
        <fullName evidence="1">Lipoprotein NlpD</fullName>
    </submittedName>
</protein>
<gene>
    <name evidence="1" type="ORF">ERS008202_04772</name>
</gene>
<evidence type="ECO:0000313" key="1">
    <source>
        <dbReference type="EMBL" id="CNV25894.1"/>
    </source>
</evidence>
<evidence type="ECO:0000313" key="2">
    <source>
        <dbReference type="Proteomes" id="UP000039541"/>
    </source>
</evidence>
<dbReference type="Proteomes" id="UP000039541">
    <property type="component" value="Unassembled WGS sequence"/>
</dbReference>